<dbReference type="GeneID" id="28833158"/>
<evidence type="ECO:0000313" key="1">
    <source>
        <dbReference type="EMBL" id="KUJ23976.1"/>
    </source>
</evidence>
<sequence>MSIDAIRPAWDEVYEFYKTTSVYFIARSNGPNTSSSITYCSPESFCLHLLSPAVTYRTSYYSKIAHAVGKSEISTSTYYLALFWPGYPSSRRALIQRSDISTPCMAKSAADARRSAADWARIYHTRLLKPSGPHTSHTTGTLRLCKRSKRSYQDPHAAPPTMIGALCAS</sequence>
<dbReference type="InParanoid" id="A0A194XV11"/>
<gene>
    <name evidence="1" type="ORF">LY89DRAFT_8158</name>
</gene>
<accession>A0A194XV11</accession>
<evidence type="ECO:0000313" key="2">
    <source>
        <dbReference type="Proteomes" id="UP000070700"/>
    </source>
</evidence>
<dbReference type="Proteomes" id="UP000070700">
    <property type="component" value="Unassembled WGS sequence"/>
</dbReference>
<dbReference type="RefSeq" id="XP_018078331.1">
    <property type="nucleotide sequence ID" value="XM_018223432.1"/>
</dbReference>
<proteinExistence type="predicted"/>
<dbReference type="KEGG" id="psco:LY89DRAFT_8158"/>
<organism evidence="1 2">
    <name type="scientific">Mollisia scopiformis</name>
    <name type="common">Conifer needle endophyte fungus</name>
    <name type="synonym">Phialocephala scopiformis</name>
    <dbReference type="NCBI Taxonomy" id="149040"/>
    <lineage>
        <taxon>Eukaryota</taxon>
        <taxon>Fungi</taxon>
        <taxon>Dikarya</taxon>
        <taxon>Ascomycota</taxon>
        <taxon>Pezizomycotina</taxon>
        <taxon>Leotiomycetes</taxon>
        <taxon>Helotiales</taxon>
        <taxon>Mollisiaceae</taxon>
        <taxon>Mollisia</taxon>
    </lineage>
</organism>
<dbReference type="EMBL" id="KQ947404">
    <property type="protein sequence ID" value="KUJ23976.1"/>
    <property type="molecule type" value="Genomic_DNA"/>
</dbReference>
<protein>
    <submittedName>
        <fullName evidence="1">Uncharacterized protein</fullName>
    </submittedName>
</protein>
<dbReference type="AlphaFoldDB" id="A0A194XV11"/>
<name>A0A194XV11_MOLSC</name>
<keyword evidence="2" id="KW-1185">Reference proteome</keyword>
<reference evidence="1 2" key="1">
    <citation type="submission" date="2015-10" db="EMBL/GenBank/DDBJ databases">
        <title>Full genome of DAOMC 229536 Phialocephala scopiformis, a fungal endophyte of spruce producing the potent anti-insectan compound rugulosin.</title>
        <authorList>
            <consortium name="DOE Joint Genome Institute"/>
            <person name="Walker A.K."/>
            <person name="Frasz S.L."/>
            <person name="Seifert K.A."/>
            <person name="Miller J.D."/>
            <person name="Mondo S.J."/>
            <person name="Labutti K."/>
            <person name="Lipzen A."/>
            <person name="Dockter R."/>
            <person name="Kennedy M."/>
            <person name="Grigoriev I.V."/>
            <person name="Spatafora J.W."/>
        </authorList>
    </citation>
    <scope>NUCLEOTIDE SEQUENCE [LARGE SCALE GENOMIC DNA]</scope>
    <source>
        <strain evidence="1 2">CBS 120377</strain>
    </source>
</reference>